<evidence type="ECO:0000256" key="1">
    <source>
        <dbReference type="SAM" id="MobiDB-lite"/>
    </source>
</evidence>
<dbReference type="STRING" id="28085.Lcin_0013"/>
<dbReference type="AlphaFoldDB" id="A0A378IKV8"/>
<gene>
    <name evidence="2" type="ORF">Lcin_0013</name>
    <name evidence="3" type="ORF">NCTC12438_01742</name>
</gene>
<evidence type="ECO:0000313" key="4">
    <source>
        <dbReference type="Proteomes" id="UP000054854"/>
    </source>
</evidence>
<sequence length="56" mass="6461">MSEKIRKGFSKSIDWNVTTDKKRTNTLSENTKTIAKELDKNPIPNSNELNPDKKQQ</sequence>
<dbReference type="Proteomes" id="UP000054854">
    <property type="component" value="Unassembled WGS sequence"/>
</dbReference>
<feature type="region of interest" description="Disordered" evidence="1">
    <location>
        <begin position="26"/>
        <end position="56"/>
    </location>
</feature>
<dbReference type="RefSeq" id="WP_165481791.1">
    <property type="nucleotide sequence ID" value="NZ_CAAAHQ010000014.1"/>
</dbReference>
<protein>
    <submittedName>
        <fullName evidence="3">Uncharacterized protein</fullName>
    </submittedName>
</protein>
<evidence type="ECO:0000313" key="2">
    <source>
        <dbReference type="EMBL" id="KTC93925.1"/>
    </source>
</evidence>
<organism evidence="3 5">
    <name type="scientific">Legionella cincinnatiensis</name>
    <dbReference type="NCBI Taxonomy" id="28085"/>
    <lineage>
        <taxon>Bacteria</taxon>
        <taxon>Pseudomonadati</taxon>
        <taxon>Pseudomonadota</taxon>
        <taxon>Gammaproteobacteria</taxon>
        <taxon>Legionellales</taxon>
        <taxon>Legionellaceae</taxon>
        <taxon>Legionella</taxon>
    </lineage>
</organism>
<reference evidence="2 4" key="1">
    <citation type="submission" date="2015-11" db="EMBL/GenBank/DDBJ databases">
        <title>Genomic analysis of 38 Legionella species identifies large and diverse effector repertoires.</title>
        <authorList>
            <person name="Burstein D."/>
            <person name="Amaro F."/>
            <person name="Zusman T."/>
            <person name="Lifshitz Z."/>
            <person name="Cohen O."/>
            <person name="Gilbert J.A."/>
            <person name="Pupko T."/>
            <person name="Shuman H.A."/>
            <person name="Segal G."/>
        </authorList>
    </citation>
    <scope>NUCLEOTIDE SEQUENCE [LARGE SCALE GENOMIC DNA]</scope>
    <source>
        <strain evidence="2 4">CDC#72-OH-14</strain>
    </source>
</reference>
<dbReference type="EMBL" id="LNXX01000001">
    <property type="protein sequence ID" value="KTC93925.1"/>
    <property type="molecule type" value="Genomic_DNA"/>
</dbReference>
<dbReference type="EMBL" id="UGNX01000001">
    <property type="protein sequence ID" value="STX35131.1"/>
    <property type="molecule type" value="Genomic_DNA"/>
</dbReference>
<dbReference type="Proteomes" id="UP000255316">
    <property type="component" value="Unassembled WGS sequence"/>
</dbReference>
<evidence type="ECO:0000313" key="3">
    <source>
        <dbReference type="EMBL" id="STX35131.1"/>
    </source>
</evidence>
<accession>A0A378IKV8</accession>
<evidence type="ECO:0000313" key="5">
    <source>
        <dbReference type="Proteomes" id="UP000255316"/>
    </source>
</evidence>
<name>A0A378IKV8_9GAMM</name>
<keyword evidence="4" id="KW-1185">Reference proteome</keyword>
<proteinExistence type="predicted"/>
<reference evidence="3 5" key="2">
    <citation type="submission" date="2018-06" db="EMBL/GenBank/DDBJ databases">
        <authorList>
            <consortium name="Pathogen Informatics"/>
            <person name="Doyle S."/>
        </authorList>
    </citation>
    <scope>NUCLEOTIDE SEQUENCE [LARGE SCALE GENOMIC DNA]</scope>
    <source>
        <strain evidence="3 5">NCTC12438</strain>
    </source>
</reference>